<organism evidence="2 3">
    <name type="scientific">Achromobacter anxifer</name>
    <dbReference type="NCBI Taxonomy" id="1287737"/>
    <lineage>
        <taxon>Bacteria</taxon>
        <taxon>Pseudomonadati</taxon>
        <taxon>Pseudomonadota</taxon>
        <taxon>Betaproteobacteria</taxon>
        <taxon>Burkholderiales</taxon>
        <taxon>Alcaligenaceae</taxon>
        <taxon>Achromobacter</taxon>
    </lineage>
</organism>
<evidence type="ECO:0000313" key="2">
    <source>
        <dbReference type="EMBL" id="CAB3872718.1"/>
    </source>
</evidence>
<evidence type="ECO:0000313" key="3">
    <source>
        <dbReference type="Proteomes" id="UP000494117"/>
    </source>
</evidence>
<feature type="region of interest" description="Disordered" evidence="1">
    <location>
        <begin position="157"/>
        <end position="180"/>
    </location>
</feature>
<gene>
    <name evidence="2" type="ORF">LMG26858_02813</name>
</gene>
<dbReference type="NCBIfam" id="TIGR03358">
    <property type="entry name" value="VI_chp_5"/>
    <property type="match status" value="1"/>
</dbReference>
<dbReference type="AlphaFoldDB" id="A0A6S7D4Z1"/>
<evidence type="ECO:0000256" key="1">
    <source>
        <dbReference type="SAM" id="MobiDB-lite"/>
    </source>
</evidence>
<sequence>MSNSLQKWVGRNRPPRVQITYDVETGDAIEKRELPMVVGVLADLSGQPATPLPKLKERRFVEIDRDNFDEIMGKIRPRLDLSVPDTAKGEGNLRIELNFEKFADFHPESLVDQVPRLSKLLEARHQLRDLLAKLDGNDELDSILERIVRSTEELKAVKSEAQAGGSAGDAAEPASTAPSA</sequence>
<dbReference type="PIRSF" id="PIRSF028301">
    <property type="entry name" value="UCP028301"/>
    <property type="match status" value="1"/>
</dbReference>
<name>A0A6S7D4Z1_9BURK</name>
<dbReference type="EMBL" id="CADILG010000019">
    <property type="protein sequence ID" value="CAB3872718.1"/>
    <property type="molecule type" value="Genomic_DNA"/>
</dbReference>
<protein>
    <recommendedName>
        <fullName evidence="4">Type VI secretion system contractile sheath small subunit</fullName>
    </recommendedName>
</protein>
<dbReference type="RefSeq" id="WP_175207655.1">
    <property type="nucleotide sequence ID" value="NZ_CADILG010000019.1"/>
</dbReference>
<reference evidence="2 3" key="1">
    <citation type="submission" date="2020-04" db="EMBL/GenBank/DDBJ databases">
        <authorList>
            <person name="De Canck E."/>
        </authorList>
    </citation>
    <scope>NUCLEOTIDE SEQUENCE [LARGE SCALE GENOMIC DNA]</scope>
    <source>
        <strain evidence="2 3">LMG 26858</strain>
    </source>
</reference>
<keyword evidence="3" id="KW-1185">Reference proteome</keyword>
<dbReference type="PANTHER" id="PTHR35850:SF1">
    <property type="entry name" value="TYPE VI SECRETION SYSTEM SHEATH PROTEIN TSSB1"/>
    <property type="match status" value="1"/>
</dbReference>
<evidence type="ECO:0008006" key="4">
    <source>
        <dbReference type="Google" id="ProtNLM"/>
    </source>
</evidence>
<accession>A0A6S7D4Z1</accession>
<dbReference type="InterPro" id="IPR008312">
    <property type="entry name" value="T6SS_TssB1"/>
</dbReference>
<proteinExistence type="predicted"/>
<dbReference type="PANTHER" id="PTHR35850">
    <property type="entry name" value="CYTOPLASMIC PROTEIN-RELATED"/>
    <property type="match status" value="1"/>
</dbReference>
<dbReference type="Pfam" id="PF05591">
    <property type="entry name" value="T6SS_VipA"/>
    <property type="match status" value="1"/>
</dbReference>
<dbReference type="Proteomes" id="UP000494117">
    <property type="component" value="Unassembled WGS sequence"/>
</dbReference>